<keyword evidence="3" id="KW-1185">Reference proteome</keyword>
<reference evidence="2" key="1">
    <citation type="submission" date="2023-06" db="EMBL/GenBank/DDBJ databases">
        <title>Robiginitalea aurantiacus sp. nov. and Algoriphagus sediminis sp. nov., isolated from coastal sediment.</title>
        <authorList>
            <person name="Zhou Z.Y."/>
            <person name="An J."/>
            <person name="Jia Y.W."/>
            <person name="Du Z.J."/>
        </authorList>
    </citation>
    <scope>NUCLEOTIDE SEQUENCE</scope>
    <source>
        <strain evidence="2">M39</strain>
    </source>
</reference>
<accession>A0ABT7WIT8</accession>
<evidence type="ECO:0000313" key="3">
    <source>
        <dbReference type="Proteomes" id="UP001174839"/>
    </source>
</evidence>
<dbReference type="InterPro" id="IPR013783">
    <property type="entry name" value="Ig-like_fold"/>
</dbReference>
<evidence type="ECO:0000313" key="2">
    <source>
        <dbReference type="EMBL" id="MDM9632815.1"/>
    </source>
</evidence>
<protein>
    <recommendedName>
        <fullName evidence="4">PKD domain-containing protein</fullName>
    </recommendedName>
</protein>
<sequence length="384" mass="40284">MRFKKYLLLLSILSITWAYGQEVGDFRSSSSGNWTTVAIWETYNGTSWVAATTYPGQTTGTNDVFIIGGFSVTLTSTITNSINSVIIGDGSGGTDNFYIDANSGLNTQLINLTSGGYAEWTSNASFYLPSGAAFVIDGGTLATDNPCSAAKRLYIGTTIYSTCNGGAGSDFSFTELQDQGGSLSVSPSSNSPICEGSTLNLFANPSGTGSSSATFSWSGTGPGSYSFSSSDEDPVISSLIAGSYTYTITITDSNGNANSSSIDILITAQSISINTQPQDQAIFVNSNATFTTSTSNADTYQWQVSTDSGVNYTDVADGLEYAGSNGLSLTVISPGVDKSGYRYRVVVLNSSSPCPGVVSGEANLSVRIRTVLSNRRITYRVQKQ</sequence>
<gene>
    <name evidence="2" type="ORF">QU605_15155</name>
</gene>
<feature type="chain" id="PRO_5046981413" description="PKD domain-containing protein" evidence="1">
    <location>
        <begin position="21"/>
        <end position="384"/>
    </location>
</feature>
<feature type="signal peptide" evidence="1">
    <location>
        <begin position="1"/>
        <end position="20"/>
    </location>
</feature>
<comment type="caution">
    <text evidence="2">The sequence shown here is derived from an EMBL/GenBank/DDBJ whole genome shotgun (WGS) entry which is preliminary data.</text>
</comment>
<evidence type="ECO:0008006" key="4">
    <source>
        <dbReference type="Google" id="ProtNLM"/>
    </source>
</evidence>
<keyword evidence="1" id="KW-0732">Signal</keyword>
<dbReference type="Proteomes" id="UP001174839">
    <property type="component" value="Unassembled WGS sequence"/>
</dbReference>
<proteinExistence type="predicted"/>
<dbReference type="Gene3D" id="2.60.40.10">
    <property type="entry name" value="Immunoglobulins"/>
    <property type="match status" value="1"/>
</dbReference>
<organism evidence="2 3">
    <name type="scientific">Robiginitalea aurantiaca</name>
    <dbReference type="NCBI Taxonomy" id="3056915"/>
    <lineage>
        <taxon>Bacteria</taxon>
        <taxon>Pseudomonadati</taxon>
        <taxon>Bacteroidota</taxon>
        <taxon>Flavobacteriia</taxon>
        <taxon>Flavobacteriales</taxon>
        <taxon>Flavobacteriaceae</taxon>
        <taxon>Robiginitalea</taxon>
    </lineage>
</organism>
<evidence type="ECO:0000256" key="1">
    <source>
        <dbReference type="SAM" id="SignalP"/>
    </source>
</evidence>
<name>A0ABT7WIT8_9FLAO</name>
<dbReference type="RefSeq" id="WP_289726179.1">
    <property type="nucleotide sequence ID" value="NZ_JAUDUY010000015.1"/>
</dbReference>
<dbReference type="EMBL" id="JAUDUY010000015">
    <property type="protein sequence ID" value="MDM9632815.1"/>
    <property type="molecule type" value="Genomic_DNA"/>
</dbReference>